<accession>A0A9W4MHJ5</accession>
<dbReference type="OrthoDB" id="5377039at2759"/>
<evidence type="ECO:0000256" key="1">
    <source>
        <dbReference type="SAM" id="MobiDB-lite"/>
    </source>
</evidence>
<proteinExistence type="predicted"/>
<gene>
    <name evidence="2" type="ORF">PNAL_LOCUS55</name>
</gene>
<name>A0A9W4MHJ5_PENNA</name>
<evidence type="ECO:0000313" key="2">
    <source>
        <dbReference type="EMBL" id="CAG7936119.1"/>
    </source>
</evidence>
<protein>
    <submittedName>
        <fullName evidence="2">Uncharacterized protein</fullName>
    </submittedName>
</protein>
<comment type="caution">
    <text evidence="2">The sequence shown here is derived from an EMBL/GenBank/DDBJ whole genome shotgun (WGS) entry which is preliminary data.</text>
</comment>
<dbReference type="AlphaFoldDB" id="A0A9W4MHJ5"/>
<organism evidence="2 3">
    <name type="scientific">Penicillium nalgiovense</name>
    <dbReference type="NCBI Taxonomy" id="60175"/>
    <lineage>
        <taxon>Eukaryota</taxon>
        <taxon>Fungi</taxon>
        <taxon>Dikarya</taxon>
        <taxon>Ascomycota</taxon>
        <taxon>Pezizomycotina</taxon>
        <taxon>Eurotiomycetes</taxon>
        <taxon>Eurotiomycetidae</taxon>
        <taxon>Eurotiales</taxon>
        <taxon>Aspergillaceae</taxon>
        <taxon>Penicillium</taxon>
    </lineage>
</organism>
<reference evidence="2" key="1">
    <citation type="submission" date="2021-07" db="EMBL/GenBank/DDBJ databases">
        <authorList>
            <person name="Branca A.L. A."/>
        </authorList>
    </citation>
    <scope>NUCLEOTIDE SEQUENCE</scope>
</reference>
<evidence type="ECO:0000313" key="3">
    <source>
        <dbReference type="Proteomes" id="UP001153461"/>
    </source>
</evidence>
<dbReference type="EMBL" id="CAJVNV010000002">
    <property type="protein sequence ID" value="CAG7936119.1"/>
    <property type="molecule type" value="Genomic_DNA"/>
</dbReference>
<sequence length="181" mass="19729">MCTRLVFVATNYKLGVTSINKDLLDSRDPDGDSTMTSSVESIRPDDGTRSGARTPTGTGQPSSAGADVSELSPPGSQTKQEAGASVGDIATALEQRGGQSAEKASDSNIAAWKSKRAQEDYQRAMEYVIDKDFKLGMWLSYIYLVQLGLWSIRGLYSVLTRLCSDEFGDPFDERDLEEKLL</sequence>
<feature type="region of interest" description="Disordered" evidence="1">
    <location>
        <begin position="22"/>
        <end position="107"/>
    </location>
</feature>
<feature type="compositionally biased region" description="Polar residues" evidence="1">
    <location>
        <begin position="51"/>
        <end position="63"/>
    </location>
</feature>
<dbReference type="Proteomes" id="UP001153461">
    <property type="component" value="Unassembled WGS sequence"/>
</dbReference>